<comment type="caution">
    <text evidence="2">The sequence shown here is derived from an EMBL/GenBank/DDBJ whole genome shotgun (WGS) entry which is preliminary data.</text>
</comment>
<dbReference type="SUPFAM" id="SSF102198">
    <property type="entry name" value="Putative cyclase"/>
    <property type="match status" value="1"/>
</dbReference>
<dbReference type="PANTHER" id="PTHR31118:SF12">
    <property type="entry name" value="CYCLASE-LIKE PROTEIN 2"/>
    <property type="match status" value="1"/>
</dbReference>
<evidence type="ECO:0008006" key="4">
    <source>
        <dbReference type="Google" id="ProtNLM"/>
    </source>
</evidence>
<comment type="similarity">
    <text evidence="1">Belongs to the Cyclase 1 superfamily.</text>
</comment>
<evidence type="ECO:0000313" key="3">
    <source>
        <dbReference type="Proteomes" id="UP001054945"/>
    </source>
</evidence>
<sequence>MYSRFHKERGIRHLTRRLKIFSSTKNNKRKSCQLQLKGRKWLYGFYCYVPGLYAAPIAKHMVDMTYTFDETTLKYPGMKKFSLNTLQNGTTEQGFWLRYEEFSSGVHVGTHMDSPAHFSKGGITIEQIPLAHLIAPAAVVDITAKAALDPDTAVGIQDLLKWETTTGQSLNETILLINSGWGKKWSNRTAFFGTPEDDPTKLRHPGMSQEAAKWLIRNRNVYGIGVDTLSLDIGISRDKEVHQILLGHGMYGIENIANMDKIPIYGATLHVMPMKIGKGSGAPVRIVATFPEVIFDHFQSEHCYKI</sequence>
<dbReference type="InterPro" id="IPR037175">
    <property type="entry name" value="KFase_sf"/>
</dbReference>
<organism evidence="2 3">
    <name type="scientific">Caerostris extrusa</name>
    <name type="common">Bark spider</name>
    <name type="synonym">Caerostris bankana</name>
    <dbReference type="NCBI Taxonomy" id="172846"/>
    <lineage>
        <taxon>Eukaryota</taxon>
        <taxon>Metazoa</taxon>
        <taxon>Ecdysozoa</taxon>
        <taxon>Arthropoda</taxon>
        <taxon>Chelicerata</taxon>
        <taxon>Arachnida</taxon>
        <taxon>Araneae</taxon>
        <taxon>Araneomorphae</taxon>
        <taxon>Entelegynae</taxon>
        <taxon>Araneoidea</taxon>
        <taxon>Araneidae</taxon>
        <taxon>Caerostris</taxon>
    </lineage>
</organism>
<name>A0AAV4VQZ3_CAEEX</name>
<dbReference type="PANTHER" id="PTHR31118">
    <property type="entry name" value="CYCLASE-LIKE PROTEIN 2"/>
    <property type="match status" value="1"/>
</dbReference>
<evidence type="ECO:0000313" key="2">
    <source>
        <dbReference type="EMBL" id="GIY72752.1"/>
    </source>
</evidence>
<reference evidence="2 3" key="1">
    <citation type="submission" date="2021-06" db="EMBL/GenBank/DDBJ databases">
        <title>Caerostris extrusa draft genome.</title>
        <authorList>
            <person name="Kono N."/>
            <person name="Arakawa K."/>
        </authorList>
    </citation>
    <scope>NUCLEOTIDE SEQUENCE [LARGE SCALE GENOMIC DNA]</scope>
</reference>
<dbReference type="EMBL" id="BPLR01014988">
    <property type="protein sequence ID" value="GIY72752.1"/>
    <property type="molecule type" value="Genomic_DNA"/>
</dbReference>
<keyword evidence="3" id="KW-1185">Reference proteome</keyword>
<dbReference type="AlphaFoldDB" id="A0AAV4VQZ3"/>
<dbReference type="GO" id="GO:0004061">
    <property type="term" value="F:arylformamidase activity"/>
    <property type="evidence" value="ECO:0007669"/>
    <property type="project" value="InterPro"/>
</dbReference>
<dbReference type="Proteomes" id="UP001054945">
    <property type="component" value="Unassembled WGS sequence"/>
</dbReference>
<dbReference type="InterPro" id="IPR007325">
    <property type="entry name" value="KFase/CYL"/>
</dbReference>
<gene>
    <name evidence="2" type="primary">AVEN_161666_1</name>
    <name evidence="2" type="ORF">CEXT_275361</name>
</gene>
<dbReference type="Pfam" id="PF04199">
    <property type="entry name" value="Cyclase"/>
    <property type="match status" value="1"/>
</dbReference>
<evidence type="ECO:0000256" key="1">
    <source>
        <dbReference type="ARBA" id="ARBA00007865"/>
    </source>
</evidence>
<accession>A0AAV4VQZ3</accession>
<proteinExistence type="inferred from homology"/>
<protein>
    <recommendedName>
        <fullName evidence="4">Cyclase</fullName>
    </recommendedName>
</protein>
<dbReference type="GO" id="GO:0019441">
    <property type="term" value="P:L-tryptophan catabolic process to kynurenine"/>
    <property type="evidence" value="ECO:0007669"/>
    <property type="project" value="InterPro"/>
</dbReference>
<dbReference type="Gene3D" id="3.50.30.50">
    <property type="entry name" value="Putative cyclase"/>
    <property type="match status" value="1"/>
</dbReference>